<organism evidence="1 2">
    <name type="scientific">Clostridium botulinum C/D str. DC5</name>
    <dbReference type="NCBI Taxonomy" id="1443128"/>
    <lineage>
        <taxon>Bacteria</taxon>
        <taxon>Bacillati</taxon>
        <taxon>Bacillota</taxon>
        <taxon>Clostridia</taxon>
        <taxon>Eubacteriales</taxon>
        <taxon>Clostridiaceae</taxon>
        <taxon>Clostridium</taxon>
    </lineage>
</organism>
<dbReference type="EMBL" id="JDRY01000069">
    <property type="protein sequence ID" value="KGM97099.1"/>
    <property type="molecule type" value="Genomic_DNA"/>
</dbReference>
<gene>
    <name evidence="1" type="ORF">Z955_12640</name>
</gene>
<reference evidence="1 2" key="1">
    <citation type="submission" date="2014-01" db="EMBL/GenBank/DDBJ databases">
        <title>Plasmidome dynamics in the species complex Clostridium novyi sensu lato converts strains of independent lineages into distinctly different pathogens.</title>
        <authorList>
            <person name="Skarin H."/>
            <person name="Segerman B."/>
        </authorList>
    </citation>
    <scope>NUCLEOTIDE SEQUENCE [LARGE SCALE GENOMIC DNA]</scope>
    <source>
        <strain evidence="1 2">DC5</strain>
    </source>
</reference>
<comment type="caution">
    <text evidence="1">The sequence shown here is derived from an EMBL/GenBank/DDBJ whole genome shotgun (WGS) entry which is preliminary data.</text>
</comment>
<name>A0A0A0I6P1_CLOBO</name>
<evidence type="ECO:0008006" key="3">
    <source>
        <dbReference type="Google" id="ProtNLM"/>
    </source>
</evidence>
<protein>
    <recommendedName>
        <fullName evidence="3">Alginate lyase</fullName>
    </recommendedName>
</protein>
<dbReference type="AlphaFoldDB" id="A0A0A0I6P1"/>
<dbReference type="Proteomes" id="UP000030014">
    <property type="component" value="Unassembled WGS sequence"/>
</dbReference>
<accession>A0A0A0I6P1</accession>
<evidence type="ECO:0000313" key="2">
    <source>
        <dbReference type="Proteomes" id="UP000030014"/>
    </source>
</evidence>
<dbReference type="RefSeq" id="WP_039257689.1">
    <property type="nucleotide sequence ID" value="NZ_JDRY01000069.1"/>
</dbReference>
<sequence length="151" mass="16783">MENWLDFDYRQMPDVQNPMMNTMGTYQQPLMPNPMMPCNKQAISQNPLEFPPSPIPTPSTNAAGNTNIPVQDNPNYLQGYLRSQLGKNIRVDFLVGTGILTDRAGKLVSVGIDYIILNPTGSNDLEVCDLYSIKFVEIFGAANQPTKTQSK</sequence>
<proteinExistence type="predicted"/>
<evidence type="ECO:0000313" key="1">
    <source>
        <dbReference type="EMBL" id="KGM97099.1"/>
    </source>
</evidence>